<dbReference type="Proteomes" id="UP000749559">
    <property type="component" value="Unassembled WGS sequence"/>
</dbReference>
<feature type="non-terminal residue" evidence="10">
    <location>
        <position position="1"/>
    </location>
</feature>
<evidence type="ECO:0000256" key="8">
    <source>
        <dbReference type="SAM" id="SignalP"/>
    </source>
</evidence>
<dbReference type="AlphaFoldDB" id="A0A8S4MXL2"/>
<keyword evidence="5" id="KW-0430">Lectin</keyword>
<dbReference type="GO" id="GO:0042806">
    <property type="term" value="F:fucose binding"/>
    <property type="evidence" value="ECO:0007669"/>
    <property type="project" value="UniProtKB-ARBA"/>
</dbReference>
<keyword evidence="11" id="KW-1185">Reference proteome</keyword>
<evidence type="ECO:0000313" key="10">
    <source>
        <dbReference type="EMBL" id="CAH1773323.1"/>
    </source>
</evidence>
<dbReference type="PANTHER" id="PTHR45713:SF6">
    <property type="entry name" value="F5_8 TYPE C DOMAIN-CONTAINING PROTEIN"/>
    <property type="match status" value="1"/>
</dbReference>
<dbReference type="InterPro" id="IPR051941">
    <property type="entry name" value="BG_Antigen-Binding_Lectin"/>
</dbReference>
<keyword evidence="4" id="KW-0479">Metal-binding</keyword>
<feature type="domain" description="Fucolectin tachylectin-4 pentraxin-1" evidence="9">
    <location>
        <begin position="288"/>
        <end position="424"/>
    </location>
</feature>
<dbReference type="SMART" id="SM00607">
    <property type="entry name" value="FTP"/>
    <property type="match status" value="1"/>
</dbReference>
<accession>A0A8S4MXL2</accession>
<dbReference type="InterPro" id="IPR006585">
    <property type="entry name" value="FTP1"/>
</dbReference>
<dbReference type="PANTHER" id="PTHR45713">
    <property type="entry name" value="FTP DOMAIN-CONTAINING PROTEIN"/>
    <property type="match status" value="1"/>
</dbReference>
<comment type="function">
    <text evidence="1">Acts as a defensive agent. Recognizes blood group fucosylated oligosaccharides including A, B, H and Lewis B-type antigens. Does not recognize Lewis A antigen and has low affinity for monovalent haptens.</text>
</comment>
<evidence type="ECO:0000256" key="2">
    <source>
        <dbReference type="ARBA" id="ARBA00010147"/>
    </source>
</evidence>
<dbReference type="GO" id="GO:0010185">
    <property type="term" value="P:regulation of cellular defense response"/>
    <property type="evidence" value="ECO:0007669"/>
    <property type="project" value="UniProtKB-ARBA"/>
</dbReference>
<protein>
    <recommendedName>
        <fullName evidence="9">Fucolectin tachylectin-4 pentraxin-1 domain-containing protein</fullName>
    </recommendedName>
</protein>
<evidence type="ECO:0000259" key="9">
    <source>
        <dbReference type="SMART" id="SM00607"/>
    </source>
</evidence>
<evidence type="ECO:0000256" key="5">
    <source>
        <dbReference type="ARBA" id="ARBA00022734"/>
    </source>
</evidence>
<dbReference type="SUPFAM" id="SSF49785">
    <property type="entry name" value="Galactose-binding domain-like"/>
    <property type="match status" value="1"/>
</dbReference>
<feature type="signal peptide" evidence="8">
    <location>
        <begin position="1"/>
        <end position="21"/>
    </location>
</feature>
<name>A0A8S4MXL2_OWEFU</name>
<dbReference type="EMBL" id="CAIIXF020000001">
    <property type="protein sequence ID" value="CAH1773323.1"/>
    <property type="molecule type" value="Genomic_DNA"/>
</dbReference>
<evidence type="ECO:0000256" key="4">
    <source>
        <dbReference type="ARBA" id="ARBA00022723"/>
    </source>
</evidence>
<dbReference type="GO" id="GO:0046872">
    <property type="term" value="F:metal ion binding"/>
    <property type="evidence" value="ECO:0007669"/>
    <property type="project" value="UniProtKB-KW"/>
</dbReference>
<keyword evidence="8" id="KW-0732">Signal</keyword>
<gene>
    <name evidence="10" type="ORF">OFUS_LOCUS937</name>
</gene>
<comment type="similarity">
    <text evidence="2">Belongs to the fucolectin family.</text>
</comment>
<keyword evidence="6" id="KW-0106">Calcium</keyword>
<dbReference type="Gene3D" id="2.60.120.260">
    <property type="entry name" value="Galactose-binding domain-like"/>
    <property type="match status" value="1"/>
</dbReference>
<organism evidence="10 11">
    <name type="scientific">Owenia fusiformis</name>
    <name type="common">Polychaete worm</name>
    <dbReference type="NCBI Taxonomy" id="6347"/>
    <lineage>
        <taxon>Eukaryota</taxon>
        <taxon>Metazoa</taxon>
        <taxon>Spiralia</taxon>
        <taxon>Lophotrochozoa</taxon>
        <taxon>Annelida</taxon>
        <taxon>Polychaeta</taxon>
        <taxon>Sedentaria</taxon>
        <taxon>Canalipalpata</taxon>
        <taxon>Sabellida</taxon>
        <taxon>Oweniida</taxon>
        <taxon>Oweniidae</taxon>
        <taxon>Owenia</taxon>
    </lineage>
</organism>
<proteinExistence type="inferred from homology"/>
<dbReference type="InterPro" id="IPR008979">
    <property type="entry name" value="Galactose-bd-like_sf"/>
</dbReference>
<evidence type="ECO:0000256" key="3">
    <source>
        <dbReference type="ARBA" id="ARBA00011233"/>
    </source>
</evidence>
<keyword evidence="7" id="KW-1015">Disulfide bond</keyword>
<evidence type="ECO:0000256" key="1">
    <source>
        <dbReference type="ARBA" id="ARBA00002219"/>
    </source>
</evidence>
<dbReference type="GO" id="GO:0001868">
    <property type="term" value="P:regulation of complement activation, lectin pathway"/>
    <property type="evidence" value="ECO:0007669"/>
    <property type="project" value="UniProtKB-ARBA"/>
</dbReference>
<feature type="chain" id="PRO_5035865613" description="Fucolectin tachylectin-4 pentraxin-1 domain-containing protein" evidence="8">
    <location>
        <begin position="22"/>
        <end position="436"/>
    </location>
</feature>
<comment type="caution">
    <text evidence="10">The sequence shown here is derived from an EMBL/GenBank/DDBJ whole genome shotgun (WGS) entry which is preliminary data.</text>
</comment>
<comment type="subunit">
    <text evidence="3">Homotrimer.</text>
</comment>
<evidence type="ECO:0000256" key="7">
    <source>
        <dbReference type="ARBA" id="ARBA00023157"/>
    </source>
</evidence>
<evidence type="ECO:0000313" key="11">
    <source>
        <dbReference type="Proteomes" id="UP000749559"/>
    </source>
</evidence>
<evidence type="ECO:0000256" key="6">
    <source>
        <dbReference type="ARBA" id="ARBA00022837"/>
    </source>
</evidence>
<sequence length="436" mass="48610">RSQILIFLLVIWAAIISFVSTDIKEVCPKSSGYIIEPTSNGAPISVDILTDFVFPCRGKLVGVDFYDSMGIPFKIGIFQEQILDDGEASTYSLNNFSSVIPSDEPGYHRHTLNITVEKGDVLGIMSSESDASASNIGIHHDIIDDGEIPTTDKYYNTAEVELGTRANNYHVIRNKNKSYSIRIFYANPNEEFNPLYTHKGCNDFPLSTNPNIVQLTDNDDQGDSGQIEDPIYKCYLKALDDGKTIFGLKERHCYVEANNNNVWIDNSTQLTYCSGIGNKSVDVYEIHTDNAAIGKQVYQSSETWIKKSSQNALLLGLDSYKDSCSISLTSNEINPYWIVFIGEDVRIMKLVITPTKEYPLRNFAIYIDKKLCTIYNGEITTPHKVTCDNPLHGGSVKIQMMGDNPTQLALCYVEVYTTATCPVDTPERLISGDIPC</sequence>
<reference evidence="10" key="1">
    <citation type="submission" date="2022-03" db="EMBL/GenBank/DDBJ databases">
        <authorList>
            <person name="Martin C."/>
        </authorList>
    </citation>
    <scope>NUCLEOTIDE SEQUENCE</scope>
</reference>